<dbReference type="KEGG" id="syc:syc0293_c"/>
<proteinExistence type="predicted"/>
<dbReference type="Gene3D" id="3.10.450.50">
    <property type="match status" value="1"/>
</dbReference>
<dbReference type="InterPro" id="IPR032710">
    <property type="entry name" value="NTF2-like_dom_sf"/>
</dbReference>
<dbReference type="Pfam" id="PF10184">
    <property type="entry name" value="DUF2358"/>
    <property type="match status" value="1"/>
</dbReference>
<dbReference type="PANTHER" id="PTHR34123:SF1">
    <property type="entry name" value="OS04G0578200 PROTEIN"/>
    <property type="match status" value="1"/>
</dbReference>
<dbReference type="RefSeq" id="WP_011242607.1">
    <property type="nucleotide sequence ID" value="NC_006576.1"/>
</dbReference>
<evidence type="ECO:0000313" key="2">
    <source>
        <dbReference type="Proteomes" id="UP000001175"/>
    </source>
</evidence>
<dbReference type="SUPFAM" id="SSF54427">
    <property type="entry name" value="NTF2-like"/>
    <property type="match status" value="1"/>
</dbReference>
<dbReference type="AlphaFoldDB" id="A0A0H3JZT4"/>
<reference evidence="1 2" key="1">
    <citation type="journal article" date="2007" name="Photosyn. Res.">
        <title>Complete nucleotide sequence of the freshwater unicellular cyanobacterium Synechococcus elongatus PCC 6301 chromosome: gene content and organization.</title>
        <authorList>
            <person name="Sugita C."/>
            <person name="Ogata K."/>
            <person name="Shikata M."/>
            <person name="Jikuya H."/>
            <person name="Takano J."/>
            <person name="Furumichi M."/>
            <person name="Kanehisa M."/>
            <person name="Omata T."/>
            <person name="Sugiura M."/>
            <person name="Sugita M."/>
        </authorList>
    </citation>
    <scope>NUCLEOTIDE SEQUENCE [LARGE SCALE GENOMIC DNA]</scope>
    <source>
        <strain evidence="2">ATCC 27144 / PCC 6301 / SAUG 1402/1</strain>
    </source>
</reference>
<dbReference type="EMBL" id="AP008231">
    <property type="protein sequence ID" value="BAD78483.1"/>
    <property type="molecule type" value="Genomic_DNA"/>
</dbReference>
<accession>A0A0H3JZT4</accession>
<evidence type="ECO:0000313" key="1">
    <source>
        <dbReference type="EMBL" id="BAD78483.1"/>
    </source>
</evidence>
<name>A0A0H3JZT4_SYNP6</name>
<dbReference type="InterPro" id="IPR018790">
    <property type="entry name" value="DUF2358"/>
</dbReference>
<sequence length="137" mass="16531">MAIALDDLLETLRQDYARFPKDQSFEVYDPDAFFQDPLTRFQGRDRYQKMIAFIDRWFLDPELTLHDIHATETGIESRWTLTWTSPWPWRPRSQISGRTLFELTAEGTISSHRDYWDCSPWAVLRQQIPRRRTKNHR</sequence>
<dbReference type="PANTHER" id="PTHR34123">
    <property type="entry name" value="OS04G0578200 PROTEIN"/>
    <property type="match status" value="1"/>
</dbReference>
<evidence type="ECO:0008006" key="3">
    <source>
        <dbReference type="Google" id="ProtNLM"/>
    </source>
</evidence>
<gene>
    <name evidence="1" type="ordered locus">syc0293_c</name>
</gene>
<organism evidence="1 2">
    <name type="scientific">Synechococcus sp. (strain ATCC 27144 / PCC 6301 / SAUG 1402/1)</name>
    <name type="common">Anacystis nidulans</name>
    <dbReference type="NCBI Taxonomy" id="269084"/>
    <lineage>
        <taxon>Bacteria</taxon>
        <taxon>Bacillati</taxon>
        <taxon>Cyanobacteriota</taxon>
        <taxon>Cyanophyceae</taxon>
        <taxon>Synechococcales</taxon>
        <taxon>Synechococcaceae</taxon>
        <taxon>Synechococcus</taxon>
    </lineage>
</organism>
<protein>
    <recommendedName>
        <fullName evidence="3">SnoaL-like domain-containing protein</fullName>
    </recommendedName>
</protein>
<dbReference type="eggNOG" id="COG4319">
    <property type="taxonomic scope" value="Bacteria"/>
</dbReference>
<dbReference type="Proteomes" id="UP000001175">
    <property type="component" value="Chromosome"/>
</dbReference>